<dbReference type="Proteomes" id="UP000190274">
    <property type="component" value="Chromosome A"/>
</dbReference>
<gene>
    <name evidence="2" type="ORF">LADA_0A05270G</name>
</gene>
<feature type="compositionally biased region" description="Basic and acidic residues" evidence="1">
    <location>
        <begin position="156"/>
        <end position="166"/>
    </location>
</feature>
<reference evidence="2 3" key="1">
    <citation type="submission" date="2016-03" db="EMBL/GenBank/DDBJ databases">
        <authorList>
            <person name="Devillers H."/>
        </authorList>
    </citation>
    <scope>NUCLEOTIDE SEQUENCE [LARGE SCALE GENOMIC DNA]</scope>
    <source>
        <strain evidence="2">CBS 10888</strain>
    </source>
</reference>
<dbReference type="EMBL" id="LT598460">
    <property type="protein sequence ID" value="SCU78360.1"/>
    <property type="molecule type" value="Genomic_DNA"/>
</dbReference>
<evidence type="ECO:0000313" key="3">
    <source>
        <dbReference type="Proteomes" id="UP000190274"/>
    </source>
</evidence>
<proteinExistence type="predicted"/>
<evidence type="ECO:0000256" key="1">
    <source>
        <dbReference type="SAM" id="MobiDB-lite"/>
    </source>
</evidence>
<evidence type="ECO:0000313" key="2">
    <source>
        <dbReference type="EMBL" id="SCU78360.1"/>
    </source>
</evidence>
<organism evidence="2 3">
    <name type="scientific">Lachancea dasiensis</name>
    <dbReference type="NCBI Taxonomy" id="1072105"/>
    <lineage>
        <taxon>Eukaryota</taxon>
        <taxon>Fungi</taxon>
        <taxon>Dikarya</taxon>
        <taxon>Ascomycota</taxon>
        <taxon>Saccharomycotina</taxon>
        <taxon>Saccharomycetes</taxon>
        <taxon>Saccharomycetales</taxon>
        <taxon>Saccharomycetaceae</taxon>
        <taxon>Lachancea</taxon>
    </lineage>
</organism>
<keyword evidence="3" id="KW-1185">Reference proteome</keyword>
<accession>A0A1G4IPG2</accession>
<name>A0A1G4IPG2_9SACH</name>
<protein>
    <submittedName>
        <fullName evidence="2">LADA_0A05270g1_1</fullName>
    </submittedName>
</protein>
<feature type="region of interest" description="Disordered" evidence="1">
    <location>
        <begin position="119"/>
        <end position="139"/>
    </location>
</feature>
<sequence length="193" mass="21799">MRSARDRSSERERVADIMTALLSCHLKEPFLPTTLPFRMIHCNVRKSSGHGHEDPRFECRRTFPSDPERVHSAFQSCPNDTSREEPSLARDRVISCVLPAPSGFPSRLCFQHRRQDKALPAPFSSPSVRSFGPPRPKTPRKKLCILRAFDHVIETKTQRTPPDTHTHTHTHTHTPLAAKPSFSALALNTVHGT</sequence>
<feature type="region of interest" description="Disordered" evidence="1">
    <location>
        <begin position="156"/>
        <end position="176"/>
    </location>
</feature>
<dbReference type="AlphaFoldDB" id="A0A1G4IPG2"/>